<feature type="compositionally biased region" description="Basic and acidic residues" evidence="1">
    <location>
        <begin position="408"/>
        <end position="434"/>
    </location>
</feature>
<evidence type="ECO:0000313" key="3">
    <source>
        <dbReference type="EMBL" id="EMI54162.1"/>
    </source>
</evidence>
<evidence type="ECO:0000313" key="4">
    <source>
        <dbReference type="Proteomes" id="UP000011885"/>
    </source>
</evidence>
<dbReference type="RefSeq" id="WP_008682918.1">
    <property type="nucleotide sequence ID" value="NZ_ANOH01000292.1"/>
</dbReference>
<dbReference type="PATRIC" id="fig|1263870.3.peg.4656"/>
<protein>
    <submittedName>
        <fullName evidence="3">Secreted protein</fullName>
    </submittedName>
</protein>
<name>M5TY71_9BACT</name>
<feature type="compositionally biased region" description="Basic and acidic residues" evidence="1">
    <location>
        <begin position="371"/>
        <end position="401"/>
    </location>
</feature>
<feature type="compositionally biased region" description="Polar residues" evidence="1">
    <location>
        <begin position="96"/>
        <end position="105"/>
    </location>
</feature>
<sequence>MNRFLSFGVVAVSIGIGASVANAQNFVGPRYPGEVIISERVITPRPEPQKGNTLPPPAKDRKESSDVRDTGRSVLVKSPNGDQRGDRRGGRRGTEPQGSSGSTFASEPMSLSDGGLSRGGLRGVEETPERIPMLALGHEVWGKMLELERENAKLEATLEYERRLATFREHSERAEEAQAKEIKRMKEELAKQQGKIRHLQEANQGRIEELARLVEERTRQVVELQRQIRESEAMSRTALENMRRPFLEKLSEQAKLVEQFESRQHDMQATIARLQNERKKAADIARSEPARAVPSESDHSPVDPSHAEHGDMTETHVDAEHAAMPHDDHAHGDHSHDGHALDHHADASHDAHAEEKVVANKGAGKKTAKTKAADKKADAKQKAERGGTTARDDGASRDRQHAQGPNVKRPDGNRPAPRKPDRKEMEDNRRDDRPRGRRGRFRGVGANSAQPEIRIAVLPVGFSMPPITDETVASSLTDNPEDASDIEPVVGLHGGAIGPLGKNAEPAEAAESEDSAGSAERDERDHTAEPPVEANVFELPAPKVD</sequence>
<keyword evidence="4" id="KW-1185">Reference proteome</keyword>
<feature type="compositionally biased region" description="Basic and acidic residues" evidence="1">
    <location>
        <begin position="519"/>
        <end position="528"/>
    </location>
</feature>
<keyword evidence="2" id="KW-0732">Signal</keyword>
<dbReference type="OrthoDB" id="9853681at2"/>
<evidence type="ECO:0000256" key="1">
    <source>
        <dbReference type="SAM" id="MobiDB-lite"/>
    </source>
</evidence>
<feature type="region of interest" description="Disordered" evidence="1">
    <location>
        <begin position="40"/>
        <end position="123"/>
    </location>
</feature>
<feature type="compositionally biased region" description="Basic and acidic residues" evidence="1">
    <location>
        <begin position="296"/>
        <end position="358"/>
    </location>
</feature>
<feature type="compositionally biased region" description="Basic and acidic residues" evidence="1">
    <location>
        <begin position="276"/>
        <end position="289"/>
    </location>
</feature>
<organism evidence="3 4">
    <name type="scientific">Rhodopirellula sallentina SM41</name>
    <dbReference type="NCBI Taxonomy" id="1263870"/>
    <lineage>
        <taxon>Bacteria</taxon>
        <taxon>Pseudomonadati</taxon>
        <taxon>Planctomycetota</taxon>
        <taxon>Planctomycetia</taxon>
        <taxon>Pirellulales</taxon>
        <taxon>Pirellulaceae</taxon>
        <taxon>Rhodopirellula</taxon>
    </lineage>
</organism>
<feature type="region of interest" description="Disordered" evidence="1">
    <location>
        <begin position="276"/>
        <end position="545"/>
    </location>
</feature>
<gene>
    <name evidence="3" type="ORF">RSSM_04402</name>
</gene>
<feature type="signal peptide" evidence="2">
    <location>
        <begin position="1"/>
        <end position="23"/>
    </location>
</feature>
<proteinExistence type="predicted"/>
<dbReference type="AlphaFoldDB" id="M5TY71"/>
<comment type="caution">
    <text evidence="3">The sequence shown here is derived from an EMBL/GenBank/DDBJ whole genome shotgun (WGS) entry which is preliminary data.</text>
</comment>
<evidence type="ECO:0000256" key="2">
    <source>
        <dbReference type="SAM" id="SignalP"/>
    </source>
</evidence>
<reference evidence="3 4" key="1">
    <citation type="journal article" date="2013" name="Mar. Genomics">
        <title>Expression of sulfatases in Rhodopirellula baltica and the diversity of sulfatases in the genus Rhodopirellula.</title>
        <authorList>
            <person name="Wegner C.E."/>
            <person name="Richter-Heitmann T."/>
            <person name="Klindworth A."/>
            <person name="Klockow C."/>
            <person name="Richter M."/>
            <person name="Achstetter T."/>
            <person name="Glockner F.O."/>
            <person name="Harder J."/>
        </authorList>
    </citation>
    <scope>NUCLEOTIDE SEQUENCE [LARGE SCALE GENOMIC DNA]</scope>
    <source>
        <strain evidence="3 4">SM41</strain>
    </source>
</reference>
<accession>M5TY71</accession>
<dbReference type="Proteomes" id="UP000011885">
    <property type="component" value="Unassembled WGS sequence"/>
</dbReference>
<feature type="chain" id="PRO_5004072818" evidence="2">
    <location>
        <begin position="24"/>
        <end position="545"/>
    </location>
</feature>
<feature type="compositionally biased region" description="Basic and acidic residues" evidence="1">
    <location>
        <begin position="83"/>
        <end position="94"/>
    </location>
</feature>
<dbReference type="EMBL" id="ANOH01000292">
    <property type="protein sequence ID" value="EMI54162.1"/>
    <property type="molecule type" value="Genomic_DNA"/>
</dbReference>
<feature type="compositionally biased region" description="Basic and acidic residues" evidence="1">
    <location>
        <begin position="58"/>
        <end position="71"/>
    </location>
</feature>